<organism evidence="9">
    <name type="scientific">Treponema denticola H-22</name>
    <dbReference type="NCBI Taxonomy" id="999432"/>
    <lineage>
        <taxon>Bacteria</taxon>
        <taxon>Pseudomonadati</taxon>
        <taxon>Spirochaetota</taxon>
        <taxon>Spirochaetia</taxon>
        <taxon>Spirochaetales</taxon>
        <taxon>Treponemataceae</taxon>
        <taxon>Treponema</taxon>
    </lineage>
</organism>
<keyword evidence="4 7" id="KW-0812">Transmembrane</keyword>
<feature type="transmembrane region" description="Helical" evidence="7">
    <location>
        <begin position="12"/>
        <end position="33"/>
    </location>
</feature>
<proteinExistence type="inferred from homology"/>
<evidence type="ECO:0000256" key="5">
    <source>
        <dbReference type="ARBA" id="ARBA00022989"/>
    </source>
</evidence>
<sequence length="209" mass="23445">MLTAFLNWIGNYITYFPLVAFIGLLLGGFNIPISEDILVAMSAIFSQGEKASIPNFLAALYAGAFISDCMVYGWGRLIAKGSISTGLFSKIITKENTYRLLKALQKHGIFTFIICRFIPFGVRNVVSMTSGFVKYPFYKFFIYDLIAAICNITVLYSLVYFFGRKGGDFMKIFGIVMFVLFLAAGAYLVTSGKLFQFADKKLDQEKEKK</sequence>
<dbReference type="RefSeq" id="WP_002682737.1">
    <property type="nucleotide sequence ID" value="NZ_CM001795.1"/>
</dbReference>
<dbReference type="PANTHER" id="PTHR30353:SF15">
    <property type="entry name" value="INNER MEMBRANE PROTEIN YABI"/>
    <property type="match status" value="1"/>
</dbReference>
<keyword evidence="3 7" id="KW-1003">Cell membrane</keyword>
<feature type="transmembrane region" description="Helical" evidence="7">
    <location>
        <begin position="140"/>
        <end position="162"/>
    </location>
</feature>
<dbReference type="AlphaFoldDB" id="A0A0E2E7F3"/>
<evidence type="ECO:0000259" key="8">
    <source>
        <dbReference type="Pfam" id="PF09335"/>
    </source>
</evidence>
<evidence type="ECO:0000256" key="3">
    <source>
        <dbReference type="ARBA" id="ARBA00022475"/>
    </source>
</evidence>
<evidence type="ECO:0000256" key="7">
    <source>
        <dbReference type="RuleBase" id="RU367016"/>
    </source>
</evidence>
<evidence type="ECO:0000256" key="4">
    <source>
        <dbReference type="ARBA" id="ARBA00022692"/>
    </source>
</evidence>
<reference evidence="9" key="1">
    <citation type="submission" date="2012-01" db="EMBL/GenBank/DDBJ databases">
        <title>The Genome Sequence of Treponema denticola H-22.</title>
        <authorList>
            <consortium name="The Broad Institute Genome Sequencing Platform"/>
            <person name="Earl A."/>
            <person name="Ward D."/>
            <person name="Feldgarden M."/>
            <person name="Gevers D."/>
            <person name="Blanton J.M."/>
            <person name="Fenno C.J."/>
            <person name="Baranova O.V."/>
            <person name="Mathney J."/>
            <person name="Dewhirst F.E."/>
            <person name="Izard J."/>
            <person name="Young S.K."/>
            <person name="Zeng Q."/>
            <person name="Gargeya S."/>
            <person name="Fitzgerald M."/>
            <person name="Haas B."/>
            <person name="Abouelleil A."/>
            <person name="Alvarado L."/>
            <person name="Arachchi H.M."/>
            <person name="Berlin A."/>
            <person name="Chapman S.B."/>
            <person name="Gearin G."/>
            <person name="Goldberg J."/>
            <person name="Griggs A."/>
            <person name="Gujja S."/>
            <person name="Hansen M."/>
            <person name="Heiman D."/>
            <person name="Howarth C."/>
            <person name="Larimer J."/>
            <person name="Lui A."/>
            <person name="MacDonald P.J.P."/>
            <person name="McCowen C."/>
            <person name="Montmayeur A."/>
            <person name="Murphy C."/>
            <person name="Neiman D."/>
            <person name="Pearson M."/>
            <person name="Priest M."/>
            <person name="Roberts A."/>
            <person name="Saif S."/>
            <person name="Shea T."/>
            <person name="Sisk P."/>
            <person name="Stolte C."/>
            <person name="Sykes S."/>
            <person name="Wortman J."/>
            <person name="Nusbaum C."/>
            <person name="Birren B."/>
        </authorList>
    </citation>
    <scope>NUCLEOTIDE SEQUENCE [LARGE SCALE GENOMIC DNA]</scope>
    <source>
        <strain evidence="9">H-22</strain>
    </source>
</reference>
<feature type="domain" description="VTT" evidence="8">
    <location>
        <begin position="37"/>
        <end position="160"/>
    </location>
</feature>
<dbReference type="EMBL" id="AGDV01000001">
    <property type="protein sequence ID" value="EMB35996.1"/>
    <property type="molecule type" value="Genomic_DNA"/>
</dbReference>
<feature type="transmembrane region" description="Helical" evidence="7">
    <location>
        <begin position="53"/>
        <end position="74"/>
    </location>
</feature>
<dbReference type="Pfam" id="PF09335">
    <property type="entry name" value="VTT_dom"/>
    <property type="match status" value="1"/>
</dbReference>
<dbReference type="Proteomes" id="UP000011705">
    <property type="component" value="Chromosome"/>
</dbReference>
<dbReference type="PATRIC" id="fig|999432.5.peg.194"/>
<feature type="transmembrane region" description="Helical" evidence="7">
    <location>
        <begin position="169"/>
        <end position="189"/>
    </location>
</feature>
<dbReference type="InterPro" id="IPR032816">
    <property type="entry name" value="VTT_dom"/>
</dbReference>
<evidence type="ECO:0000256" key="2">
    <source>
        <dbReference type="ARBA" id="ARBA00010792"/>
    </source>
</evidence>
<dbReference type="HOGENOM" id="CLU_044208_4_1_12"/>
<feature type="transmembrane region" description="Helical" evidence="7">
    <location>
        <begin position="109"/>
        <end position="128"/>
    </location>
</feature>
<gene>
    <name evidence="9" type="ORF">HMPREF9726_00188</name>
</gene>
<comment type="subcellular location">
    <subcellularLocation>
        <location evidence="1 7">Cell membrane</location>
        <topology evidence="1 7">Multi-pass membrane protein</topology>
    </subcellularLocation>
</comment>
<dbReference type="PANTHER" id="PTHR30353">
    <property type="entry name" value="INNER MEMBRANE PROTEIN DEDA-RELATED"/>
    <property type="match status" value="1"/>
</dbReference>
<accession>A0A0E2E7F3</accession>
<evidence type="ECO:0000256" key="6">
    <source>
        <dbReference type="ARBA" id="ARBA00023136"/>
    </source>
</evidence>
<dbReference type="GO" id="GO:0005886">
    <property type="term" value="C:plasma membrane"/>
    <property type="evidence" value="ECO:0007669"/>
    <property type="project" value="UniProtKB-SubCell"/>
</dbReference>
<protein>
    <recommendedName>
        <fullName evidence="8">VTT domain-containing protein</fullName>
    </recommendedName>
</protein>
<comment type="similarity">
    <text evidence="2 7">Belongs to the DedA family.</text>
</comment>
<keyword evidence="6 7" id="KW-0472">Membrane</keyword>
<dbReference type="InterPro" id="IPR032818">
    <property type="entry name" value="DedA-like"/>
</dbReference>
<keyword evidence="5 7" id="KW-1133">Transmembrane helix</keyword>
<name>A0A0E2E7F3_TREDN</name>
<comment type="caution">
    <text evidence="9">The sequence shown here is derived from an EMBL/GenBank/DDBJ whole genome shotgun (WGS) entry which is preliminary data.</text>
</comment>
<evidence type="ECO:0000313" key="9">
    <source>
        <dbReference type="EMBL" id="EMB35996.1"/>
    </source>
</evidence>
<evidence type="ECO:0000256" key="1">
    <source>
        <dbReference type="ARBA" id="ARBA00004651"/>
    </source>
</evidence>